<protein>
    <submittedName>
        <fullName evidence="2">Uncharacterized protein</fullName>
    </submittedName>
</protein>
<sequence>MFSNYLFKRSAYLLKSIRKAHTQGEYVGNVRHYFYFLDHEGQLFLEDARIKNFTSCYKDKKFLTFFLRRLALNNSGQYPEFPYISECQGELNFLKCDDRPYVFTTLDEESNTWIVNNSNRKVAFEPSKLCMFPNGRLYHPSPFEAYGLVRSAIAEALFRRFRFGDDGIPVEFEWQGRLISLTNGLLIHRDN</sequence>
<name>A0A811JTC8_9BILA</name>
<comment type="similarity">
    <text evidence="1">Belongs to the UPF0598 family.</text>
</comment>
<evidence type="ECO:0000313" key="2">
    <source>
        <dbReference type="EMBL" id="CAD5206715.1"/>
    </source>
</evidence>
<dbReference type="EMBL" id="CAJFCW020000001">
    <property type="protein sequence ID" value="CAG9082882.1"/>
    <property type="molecule type" value="Genomic_DNA"/>
</dbReference>
<dbReference type="PANTHER" id="PTHR31449">
    <property type="entry name" value="UPF0598 PROTEIN C8ORF82"/>
    <property type="match status" value="1"/>
</dbReference>
<dbReference type="InterPro" id="IPR028108">
    <property type="entry name" value="DUF4505"/>
</dbReference>
<dbReference type="PANTHER" id="PTHR31449:SF3">
    <property type="entry name" value="UPF0598 PROTEIN C8ORF82"/>
    <property type="match status" value="1"/>
</dbReference>
<keyword evidence="3" id="KW-1185">Reference proteome</keyword>
<dbReference type="Proteomes" id="UP000614601">
    <property type="component" value="Unassembled WGS sequence"/>
</dbReference>
<dbReference type="Proteomes" id="UP000783686">
    <property type="component" value="Unassembled WGS sequence"/>
</dbReference>
<accession>A0A811JTC8</accession>
<dbReference type="Pfam" id="PF14956">
    <property type="entry name" value="DUF4505"/>
    <property type="match status" value="1"/>
</dbReference>
<dbReference type="OrthoDB" id="10260024at2759"/>
<dbReference type="EMBL" id="CAJFDH010000001">
    <property type="protein sequence ID" value="CAD5206715.1"/>
    <property type="molecule type" value="Genomic_DNA"/>
</dbReference>
<reference evidence="2" key="1">
    <citation type="submission" date="2020-09" db="EMBL/GenBank/DDBJ databases">
        <authorList>
            <person name="Kikuchi T."/>
        </authorList>
    </citation>
    <scope>NUCLEOTIDE SEQUENCE</scope>
    <source>
        <strain evidence="2">SH1</strain>
    </source>
</reference>
<organism evidence="2 3">
    <name type="scientific">Bursaphelenchus okinawaensis</name>
    <dbReference type="NCBI Taxonomy" id="465554"/>
    <lineage>
        <taxon>Eukaryota</taxon>
        <taxon>Metazoa</taxon>
        <taxon>Ecdysozoa</taxon>
        <taxon>Nematoda</taxon>
        <taxon>Chromadorea</taxon>
        <taxon>Rhabditida</taxon>
        <taxon>Tylenchina</taxon>
        <taxon>Tylenchomorpha</taxon>
        <taxon>Aphelenchoidea</taxon>
        <taxon>Aphelenchoididae</taxon>
        <taxon>Bursaphelenchus</taxon>
    </lineage>
</organism>
<evidence type="ECO:0000313" key="3">
    <source>
        <dbReference type="Proteomes" id="UP000614601"/>
    </source>
</evidence>
<evidence type="ECO:0000256" key="1">
    <source>
        <dbReference type="ARBA" id="ARBA00006322"/>
    </source>
</evidence>
<proteinExistence type="inferred from homology"/>
<dbReference type="AlphaFoldDB" id="A0A811JTC8"/>
<gene>
    <name evidence="2" type="ORF">BOKJ2_LOCUS1399</name>
</gene>
<comment type="caution">
    <text evidence="2">The sequence shown here is derived from an EMBL/GenBank/DDBJ whole genome shotgun (WGS) entry which is preliminary data.</text>
</comment>